<proteinExistence type="predicted"/>
<dbReference type="OrthoDB" id="9925560at2"/>
<accession>A0A0C6FJZ6</accession>
<dbReference type="KEGG" id="maqu:Maq22A_c10900"/>
<reference evidence="2 3" key="1">
    <citation type="journal article" date="2015" name="Genome Announc.">
        <title>Complete Genome Sequence of Methylobacterium aquaticum Strain 22A, Isolated from Racomitrium japonicum Moss.</title>
        <authorList>
            <person name="Tani A."/>
            <person name="Ogura Y."/>
            <person name="Hayashi T."/>
            <person name="Kimbara K."/>
        </authorList>
    </citation>
    <scope>NUCLEOTIDE SEQUENCE [LARGE SCALE GENOMIC DNA]</scope>
    <source>
        <strain evidence="2 3">MA-22A</strain>
    </source>
</reference>
<dbReference type="RefSeq" id="WP_060846776.1">
    <property type="nucleotide sequence ID" value="NZ_AP014704.1"/>
</dbReference>
<evidence type="ECO:0000256" key="1">
    <source>
        <dbReference type="SAM" id="SignalP"/>
    </source>
</evidence>
<dbReference type="AlphaFoldDB" id="A0A0C6FJZ6"/>
<dbReference type="Proteomes" id="UP000061432">
    <property type="component" value="Chromosome"/>
</dbReference>
<keyword evidence="1" id="KW-0732">Signal</keyword>
<reference evidence="3" key="2">
    <citation type="submission" date="2015-01" db="EMBL/GenBank/DDBJ databases">
        <title>Complete genome sequence of Methylobacterium aquaticum strain 22A.</title>
        <authorList>
            <person name="Tani A."/>
            <person name="Ogura Y."/>
            <person name="Hayashi T."/>
        </authorList>
    </citation>
    <scope>NUCLEOTIDE SEQUENCE [LARGE SCALE GENOMIC DNA]</scope>
    <source>
        <strain evidence="3">MA-22A</strain>
    </source>
</reference>
<protein>
    <recommendedName>
        <fullName evidence="4">Ig-like domain-containing protein</fullName>
    </recommendedName>
</protein>
<evidence type="ECO:0008006" key="4">
    <source>
        <dbReference type="Google" id="ProtNLM"/>
    </source>
</evidence>
<dbReference type="EMBL" id="AP014704">
    <property type="protein sequence ID" value="BAQ45449.1"/>
    <property type="molecule type" value="Genomic_DNA"/>
</dbReference>
<dbReference type="PATRIC" id="fig|270351.10.peg.2099"/>
<gene>
    <name evidence="2" type="ORF">Maq22A_c10900</name>
</gene>
<organism evidence="2 3">
    <name type="scientific">Methylobacterium aquaticum</name>
    <dbReference type="NCBI Taxonomy" id="270351"/>
    <lineage>
        <taxon>Bacteria</taxon>
        <taxon>Pseudomonadati</taxon>
        <taxon>Pseudomonadota</taxon>
        <taxon>Alphaproteobacteria</taxon>
        <taxon>Hyphomicrobiales</taxon>
        <taxon>Methylobacteriaceae</taxon>
        <taxon>Methylobacterium</taxon>
    </lineage>
</organism>
<feature type="chain" id="PRO_5002189351" description="Ig-like domain-containing protein" evidence="1">
    <location>
        <begin position="22"/>
        <end position="523"/>
    </location>
</feature>
<evidence type="ECO:0000313" key="3">
    <source>
        <dbReference type="Proteomes" id="UP000061432"/>
    </source>
</evidence>
<sequence length="523" mass="53316">MSRAILILALAVLLGASPALAREAGRLDELEVGGPVQARDGLTVGGGAGGAPIRLLPSTGTPAFLDAHAPSNAPQSDGIYITPSGPFVDYCSVGGCLDGPHLRAHMLINTTTKAGPDAQENALAINFTSKTGSYKRWAAKTAFATGDYVKVFGSVCSAPNGGVLQTDLPDCIYEVISGGTSGSRGPTGNTASYQDGSVRWRFFSPGINDGKTALNVACTAEAGSGQVWCTNFNFSVRYKGAGTAWGEEKDCNNANEDSNAGTRFFMACTFYGGGAAGTFPFLAYQFVGSGAVNAGGPAPYGAHSFIHIAGEPSDVGSVIKDHVLLDAGHSGSTIRALAGRRHEGGFLVDESDSRVILKGSGRHAGGGIDFKQATFPNGTAIAVPTSSFVEWDGGSYVGRNGAVGAFTIGRSTSGTAYGAAIWDNADLSYGNHLWSRGSAPALASCASGSLAAGATDDHGVVSLPAGSKGCRIAFAAARAQKPACTFWMTSGQVPSGSVTPTAVTLAYAPVPAGTEIHYQCMGR</sequence>
<evidence type="ECO:0000313" key="2">
    <source>
        <dbReference type="EMBL" id="BAQ45449.1"/>
    </source>
</evidence>
<feature type="signal peptide" evidence="1">
    <location>
        <begin position="1"/>
        <end position="21"/>
    </location>
</feature>
<name>A0A0C6FJZ6_9HYPH</name>